<dbReference type="EMBL" id="JBJUIK010000007">
    <property type="protein sequence ID" value="KAL3523845.1"/>
    <property type="molecule type" value="Genomic_DNA"/>
</dbReference>
<dbReference type="Proteomes" id="UP001630127">
    <property type="component" value="Unassembled WGS sequence"/>
</dbReference>
<gene>
    <name evidence="2" type="ORF">ACH5RR_016679</name>
</gene>
<organism evidence="2 3">
    <name type="scientific">Cinchona calisaya</name>
    <dbReference type="NCBI Taxonomy" id="153742"/>
    <lineage>
        <taxon>Eukaryota</taxon>
        <taxon>Viridiplantae</taxon>
        <taxon>Streptophyta</taxon>
        <taxon>Embryophyta</taxon>
        <taxon>Tracheophyta</taxon>
        <taxon>Spermatophyta</taxon>
        <taxon>Magnoliopsida</taxon>
        <taxon>eudicotyledons</taxon>
        <taxon>Gunneridae</taxon>
        <taxon>Pentapetalae</taxon>
        <taxon>asterids</taxon>
        <taxon>lamiids</taxon>
        <taxon>Gentianales</taxon>
        <taxon>Rubiaceae</taxon>
        <taxon>Cinchonoideae</taxon>
        <taxon>Cinchoneae</taxon>
        <taxon>Cinchona</taxon>
    </lineage>
</organism>
<name>A0ABD3A024_9GENT</name>
<keyword evidence="3" id="KW-1185">Reference proteome</keyword>
<evidence type="ECO:0000313" key="3">
    <source>
        <dbReference type="Proteomes" id="UP001630127"/>
    </source>
</evidence>
<accession>A0ABD3A024</accession>
<reference evidence="2 3" key="1">
    <citation type="submission" date="2024-11" db="EMBL/GenBank/DDBJ databases">
        <title>A near-complete genome assembly of Cinchona calisaya.</title>
        <authorList>
            <person name="Lian D.C."/>
            <person name="Zhao X.W."/>
            <person name="Wei L."/>
        </authorList>
    </citation>
    <scope>NUCLEOTIDE SEQUENCE [LARGE SCALE GENOMIC DNA]</scope>
    <source>
        <tissue evidence="2">Nenye</tissue>
    </source>
</reference>
<comment type="caution">
    <text evidence="2">The sequence shown here is derived from an EMBL/GenBank/DDBJ whole genome shotgun (WGS) entry which is preliminary data.</text>
</comment>
<evidence type="ECO:0000256" key="1">
    <source>
        <dbReference type="SAM" id="MobiDB-lite"/>
    </source>
</evidence>
<dbReference type="AlphaFoldDB" id="A0ABD3A024"/>
<sequence length="107" mass="12215">MEEGQIQTGKGGKKGLDRGSARRRWRMEKGGEKSWLSEAGKEWREGRRSDSGVGREGIGGRWEGRVVVVGWRREKQTEVVGWLEDRVAEEEKGGSIWVSWERDVAEE</sequence>
<protein>
    <submittedName>
        <fullName evidence="2">Uncharacterized protein</fullName>
    </submittedName>
</protein>
<feature type="compositionally biased region" description="Basic and acidic residues" evidence="1">
    <location>
        <begin position="39"/>
        <end position="50"/>
    </location>
</feature>
<proteinExistence type="predicted"/>
<evidence type="ECO:0000313" key="2">
    <source>
        <dbReference type="EMBL" id="KAL3523845.1"/>
    </source>
</evidence>
<feature type="region of interest" description="Disordered" evidence="1">
    <location>
        <begin position="1"/>
        <end position="58"/>
    </location>
</feature>